<evidence type="ECO:0000313" key="10">
    <source>
        <dbReference type="Proteomes" id="UP001589818"/>
    </source>
</evidence>
<dbReference type="Proteomes" id="UP001589818">
    <property type="component" value="Unassembled WGS sequence"/>
</dbReference>
<dbReference type="Gene3D" id="3.40.190.10">
    <property type="entry name" value="Periplasmic binding protein-like II"/>
    <property type="match status" value="1"/>
</dbReference>
<gene>
    <name evidence="9" type="ORF">ACFFJ8_00670</name>
</gene>
<dbReference type="PRINTS" id="PR00035">
    <property type="entry name" value="HTHGNTR"/>
</dbReference>
<organism evidence="9 10">
    <name type="scientific">Paenibacillus mendelii</name>
    <dbReference type="NCBI Taxonomy" id="206163"/>
    <lineage>
        <taxon>Bacteria</taxon>
        <taxon>Bacillati</taxon>
        <taxon>Bacillota</taxon>
        <taxon>Bacilli</taxon>
        <taxon>Bacillales</taxon>
        <taxon>Paenibacillaceae</taxon>
        <taxon>Paenibacillus</taxon>
    </lineage>
</organism>
<keyword evidence="7" id="KW-0804">Transcription</keyword>
<comment type="caution">
    <text evidence="9">The sequence shown here is derived from an EMBL/GenBank/DDBJ whole genome shotgun (WGS) entry which is preliminary data.</text>
</comment>
<reference evidence="9 10" key="1">
    <citation type="submission" date="2024-09" db="EMBL/GenBank/DDBJ databases">
        <authorList>
            <person name="Sun Q."/>
            <person name="Mori K."/>
        </authorList>
    </citation>
    <scope>NUCLEOTIDE SEQUENCE [LARGE SCALE GENOMIC DNA]</scope>
    <source>
        <strain evidence="9 10">CCM 4839</strain>
    </source>
</reference>
<proteinExistence type="inferred from homology"/>
<dbReference type="InterPro" id="IPR036390">
    <property type="entry name" value="WH_DNA-bd_sf"/>
</dbReference>
<keyword evidence="4" id="KW-0732">Signal</keyword>
<evidence type="ECO:0000256" key="4">
    <source>
        <dbReference type="ARBA" id="ARBA00022729"/>
    </source>
</evidence>
<keyword evidence="3" id="KW-0813">Transport</keyword>
<dbReference type="PROSITE" id="PS50949">
    <property type="entry name" value="HTH_GNTR"/>
    <property type="match status" value="1"/>
</dbReference>
<evidence type="ECO:0000313" key="9">
    <source>
        <dbReference type="EMBL" id="MFC0389879.1"/>
    </source>
</evidence>
<protein>
    <submittedName>
        <fullName evidence="9">Extracellular solute-binding protein</fullName>
    </submittedName>
</protein>
<name>A0ABV6J365_9BACL</name>
<evidence type="ECO:0000256" key="2">
    <source>
        <dbReference type="ARBA" id="ARBA00008520"/>
    </source>
</evidence>
<dbReference type="SMART" id="SM00345">
    <property type="entry name" value="HTH_GNTR"/>
    <property type="match status" value="1"/>
</dbReference>
<dbReference type="InterPro" id="IPR036388">
    <property type="entry name" value="WH-like_DNA-bd_sf"/>
</dbReference>
<dbReference type="InterPro" id="IPR000524">
    <property type="entry name" value="Tscrpt_reg_HTH_GntR"/>
</dbReference>
<sequence>MRRENEFLYTKLYKTLKEQICNGHIQPGEYLLPENELSSHYGISRKSVRHALSLLQNDGLVIKRAGLGTMVPEELIIEKSEPQTLRILTPSPAFFVDRGLPVFMEAFKNKHPHIDIQVLGLPADKFWESFRSSNEMGLIADLVLVPDIKFSELSCSTDFVDIAPFVTDLTDTIYPKIMRHFRSDGKMLAAPFTFSSVFFACNPDLFEQQGIPVPINRWSFDEFVAAAERLTLAQDGMTTQFGFSMHPVANRWLSLAVMNGFTPGDTANHKHVLTHTLSVIQDLFFRKRIATTFPEMVWPRTPFIQGKSALVLTTTFEMANWQNEDMNFIPQVIPLPFDDGCATLLLANAFMVPATSQNVQLAVSFIRTALEDAAQRELTDKTLFLSVKEPINASAKKRSYLHSLNIANNQIDNNFFIDELFDDDIRNELEEEMSMFWLGLEPPASIVAACERLVLESEQK</sequence>
<comment type="similarity">
    <text evidence="2">Belongs to the bacterial solute-binding protein 1 family.</text>
</comment>
<dbReference type="CDD" id="cd07377">
    <property type="entry name" value="WHTH_GntR"/>
    <property type="match status" value="1"/>
</dbReference>
<keyword evidence="6" id="KW-0238">DNA-binding</keyword>
<dbReference type="RefSeq" id="WP_204821836.1">
    <property type="nucleotide sequence ID" value="NZ_JANHOF010000015.1"/>
</dbReference>
<evidence type="ECO:0000256" key="6">
    <source>
        <dbReference type="ARBA" id="ARBA00023125"/>
    </source>
</evidence>
<evidence type="ECO:0000256" key="5">
    <source>
        <dbReference type="ARBA" id="ARBA00023015"/>
    </source>
</evidence>
<dbReference type="Pfam" id="PF00392">
    <property type="entry name" value="GntR"/>
    <property type="match status" value="1"/>
</dbReference>
<dbReference type="Pfam" id="PF01547">
    <property type="entry name" value="SBP_bac_1"/>
    <property type="match status" value="1"/>
</dbReference>
<keyword evidence="10" id="KW-1185">Reference proteome</keyword>
<evidence type="ECO:0000256" key="3">
    <source>
        <dbReference type="ARBA" id="ARBA00022448"/>
    </source>
</evidence>
<keyword evidence="5" id="KW-0805">Transcription regulation</keyword>
<accession>A0ABV6J365</accession>
<evidence type="ECO:0000256" key="7">
    <source>
        <dbReference type="ARBA" id="ARBA00023163"/>
    </source>
</evidence>
<dbReference type="InterPro" id="IPR006059">
    <property type="entry name" value="SBP"/>
</dbReference>
<evidence type="ECO:0000256" key="1">
    <source>
        <dbReference type="ARBA" id="ARBA00004196"/>
    </source>
</evidence>
<comment type="subcellular location">
    <subcellularLocation>
        <location evidence="1">Cell envelope</location>
    </subcellularLocation>
</comment>
<dbReference type="SUPFAM" id="SSF53850">
    <property type="entry name" value="Periplasmic binding protein-like II"/>
    <property type="match status" value="1"/>
</dbReference>
<dbReference type="Gene3D" id="1.10.10.10">
    <property type="entry name" value="Winged helix-like DNA-binding domain superfamily/Winged helix DNA-binding domain"/>
    <property type="match status" value="1"/>
</dbReference>
<dbReference type="InterPro" id="IPR050490">
    <property type="entry name" value="Bact_solute-bd_prot1"/>
</dbReference>
<dbReference type="PANTHER" id="PTHR43649:SF31">
    <property type="entry name" value="SN-GLYCEROL-3-PHOSPHATE-BINDING PERIPLASMIC PROTEIN UGPB"/>
    <property type="match status" value="1"/>
</dbReference>
<dbReference type="SUPFAM" id="SSF46785">
    <property type="entry name" value="Winged helix' DNA-binding domain"/>
    <property type="match status" value="1"/>
</dbReference>
<evidence type="ECO:0000259" key="8">
    <source>
        <dbReference type="PROSITE" id="PS50949"/>
    </source>
</evidence>
<dbReference type="PANTHER" id="PTHR43649">
    <property type="entry name" value="ARABINOSE-BINDING PROTEIN-RELATED"/>
    <property type="match status" value="1"/>
</dbReference>
<dbReference type="EMBL" id="JBHLVF010000003">
    <property type="protein sequence ID" value="MFC0389879.1"/>
    <property type="molecule type" value="Genomic_DNA"/>
</dbReference>
<feature type="domain" description="HTH gntR-type" evidence="8">
    <location>
        <begin position="6"/>
        <end position="74"/>
    </location>
</feature>